<sequence>MPKLLLTLLETFGFIFFVSNRRKLLSRKKKKHSLGTANVILTVW</sequence>
<dbReference type="EMBL" id="GBXM01081204">
    <property type="protein sequence ID" value="JAH27373.1"/>
    <property type="molecule type" value="Transcribed_RNA"/>
</dbReference>
<evidence type="ECO:0000313" key="1">
    <source>
        <dbReference type="EMBL" id="JAH27373.1"/>
    </source>
</evidence>
<proteinExistence type="predicted"/>
<dbReference type="AlphaFoldDB" id="A0A0E9RGA3"/>
<accession>A0A0E9RGA3</accession>
<organism evidence="1">
    <name type="scientific">Anguilla anguilla</name>
    <name type="common">European freshwater eel</name>
    <name type="synonym">Muraena anguilla</name>
    <dbReference type="NCBI Taxonomy" id="7936"/>
    <lineage>
        <taxon>Eukaryota</taxon>
        <taxon>Metazoa</taxon>
        <taxon>Chordata</taxon>
        <taxon>Craniata</taxon>
        <taxon>Vertebrata</taxon>
        <taxon>Euteleostomi</taxon>
        <taxon>Actinopterygii</taxon>
        <taxon>Neopterygii</taxon>
        <taxon>Teleostei</taxon>
        <taxon>Anguilliformes</taxon>
        <taxon>Anguillidae</taxon>
        <taxon>Anguilla</taxon>
    </lineage>
</organism>
<protein>
    <submittedName>
        <fullName evidence="1">Uncharacterized protein</fullName>
    </submittedName>
</protein>
<reference evidence="1" key="1">
    <citation type="submission" date="2014-11" db="EMBL/GenBank/DDBJ databases">
        <authorList>
            <person name="Amaro Gonzalez C."/>
        </authorList>
    </citation>
    <scope>NUCLEOTIDE SEQUENCE</scope>
</reference>
<name>A0A0E9RGA3_ANGAN</name>
<reference evidence="1" key="2">
    <citation type="journal article" date="2015" name="Fish Shellfish Immunol.">
        <title>Early steps in the European eel (Anguilla anguilla)-Vibrio vulnificus interaction in the gills: Role of the RtxA13 toxin.</title>
        <authorList>
            <person name="Callol A."/>
            <person name="Pajuelo D."/>
            <person name="Ebbesson L."/>
            <person name="Teles M."/>
            <person name="MacKenzie S."/>
            <person name="Amaro C."/>
        </authorList>
    </citation>
    <scope>NUCLEOTIDE SEQUENCE</scope>
</reference>